<comment type="subcellular location">
    <subcellularLocation>
        <location evidence="1">Periplasm</location>
    </subcellularLocation>
</comment>
<keyword evidence="10" id="KW-1185">Reference proteome</keyword>
<evidence type="ECO:0000256" key="6">
    <source>
        <dbReference type="ARBA" id="ARBA00022841"/>
    </source>
</evidence>
<evidence type="ECO:0000259" key="8">
    <source>
        <dbReference type="Pfam" id="PF16822"/>
    </source>
</evidence>
<comment type="pathway">
    <text evidence="2">Glycan biosynthesis; alginate biosynthesis.</text>
</comment>
<evidence type="ECO:0000256" key="1">
    <source>
        <dbReference type="ARBA" id="ARBA00004418"/>
    </source>
</evidence>
<evidence type="ECO:0000313" key="9">
    <source>
        <dbReference type="EMBL" id="MDN4481270.1"/>
    </source>
</evidence>
<keyword evidence="6" id="KW-0016">Alginate biosynthesis</keyword>
<keyword evidence="7" id="KW-1133">Transmembrane helix</keyword>
<comment type="caution">
    <text evidence="9">The sequence shown here is derived from an EMBL/GenBank/DDBJ whole genome shotgun (WGS) entry which is preliminary data.</text>
</comment>
<proteinExistence type="predicted"/>
<protein>
    <submittedName>
        <fullName evidence="9">DHHW family protein</fullName>
    </submittedName>
</protein>
<accession>A0ABT8GIL7</accession>
<feature type="domain" description="AlgX/AlgJ SGNH hydrolase-like" evidence="8">
    <location>
        <begin position="118"/>
        <end position="265"/>
    </location>
</feature>
<feature type="transmembrane region" description="Helical" evidence="7">
    <location>
        <begin position="16"/>
        <end position="39"/>
    </location>
</feature>
<keyword evidence="5" id="KW-0574">Periplasm</keyword>
<keyword evidence="7" id="KW-0472">Membrane</keyword>
<evidence type="ECO:0000256" key="7">
    <source>
        <dbReference type="SAM" id="Phobius"/>
    </source>
</evidence>
<dbReference type="Proteomes" id="UP001172708">
    <property type="component" value="Unassembled WGS sequence"/>
</dbReference>
<name>A0ABT8GIL7_9MICO</name>
<keyword evidence="4" id="KW-0732">Signal</keyword>
<dbReference type="RefSeq" id="WP_301142841.1">
    <property type="nucleotide sequence ID" value="NZ_JAUHQA010000001.1"/>
</dbReference>
<evidence type="ECO:0000313" key="10">
    <source>
        <dbReference type="Proteomes" id="UP001172708"/>
    </source>
</evidence>
<dbReference type="InterPro" id="IPR031811">
    <property type="entry name" value="ALGX/ALGJ_SGNH-like"/>
</dbReference>
<evidence type="ECO:0000256" key="3">
    <source>
        <dbReference type="ARBA" id="ARBA00022679"/>
    </source>
</evidence>
<dbReference type="EMBL" id="JAUHQA010000001">
    <property type="protein sequence ID" value="MDN4481270.1"/>
    <property type="molecule type" value="Genomic_DNA"/>
</dbReference>
<dbReference type="Pfam" id="PF16822">
    <property type="entry name" value="ALGX"/>
    <property type="match status" value="1"/>
</dbReference>
<evidence type="ECO:0000256" key="5">
    <source>
        <dbReference type="ARBA" id="ARBA00022764"/>
    </source>
</evidence>
<keyword evidence="7" id="KW-0812">Transmembrane</keyword>
<gene>
    <name evidence="9" type="ORF">QQX02_10070</name>
</gene>
<reference evidence="9" key="1">
    <citation type="submission" date="2023-06" db="EMBL/GenBank/DDBJ databases">
        <title>Egi l300058.</title>
        <authorList>
            <person name="Gao L."/>
            <person name="Fang B.-Z."/>
            <person name="Li W.-J."/>
        </authorList>
    </citation>
    <scope>NUCLEOTIDE SEQUENCE</scope>
    <source>
        <strain evidence="9">EGI L300058</strain>
    </source>
</reference>
<organism evidence="9 10">
    <name type="scientific">Demequina muriae</name>
    <dbReference type="NCBI Taxonomy" id="3051664"/>
    <lineage>
        <taxon>Bacteria</taxon>
        <taxon>Bacillati</taxon>
        <taxon>Actinomycetota</taxon>
        <taxon>Actinomycetes</taxon>
        <taxon>Micrococcales</taxon>
        <taxon>Demequinaceae</taxon>
        <taxon>Demequina</taxon>
    </lineage>
</organism>
<evidence type="ECO:0000256" key="2">
    <source>
        <dbReference type="ARBA" id="ARBA00005182"/>
    </source>
</evidence>
<sequence>MADTPSHAAPRRRRTLLVTLLPGVALFAIVIVGLVGLSLRTEPRASNLDGRDLVEFPAPDPDEPVEAIEAVIDKSWMAGVEDWAGDQIPGRATWLSIHAVVQTDALQDPVVDDVYMDGPDGFLFERHLDRSVPENMAANAQALSDQLAEAEIPLMWIYAPRKEELRPEVTPEAWGNDLVTERPNVLAALDTGDPMLDLTQTFDDPELFRVQYFRNDHHWTADAAALAVQESAELARDELGVDIPDDARSYERVIYDDAAFYGTLGRRVTAPVTPGKDFLSWMEPEGGFSARQCLDDACDSPLINTYRLEEDSLYANRYRVFLGGDSGLLRIVNEDAPSDTTAVLLKDSYGNPFAMYLAERVRELYVIDERHYDGDLEMTEFAADVDADIMMVLHNQVSLLGVTRFDSTSWVDVKGASTYVEGD</sequence>
<keyword evidence="3" id="KW-0808">Transferase</keyword>
<evidence type="ECO:0000256" key="4">
    <source>
        <dbReference type="ARBA" id="ARBA00022729"/>
    </source>
</evidence>